<keyword evidence="3" id="KW-1003">Cell membrane</keyword>
<dbReference type="AlphaFoldDB" id="A0A939D8Z3"/>
<keyword evidence="5 7" id="KW-1133">Transmembrane helix</keyword>
<dbReference type="Gene3D" id="1.10.3720.10">
    <property type="entry name" value="MetI-like"/>
    <property type="match status" value="1"/>
</dbReference>
<dbReference type="InterPro" id="IPR000515">
    <property type="entry name" value="MetI-like"/>
</dbReference>
<protein>
    <submittedName>
        <fullName evidence="9">ABC transporter permease</fullName>
    </submittedName>
</protein>
<feature type="transmembrane region" description="Helical" evidence="7">
    <location>
        <begin position="112"/>
        <end position="128"/>
    </location>
</feature>
<feature type="transmembrane region" description="Helical" evidence="7">
    <location>
        <begin position="224"/>
        <end position="243"/>
    </location>
</feature>
<organism evidence="9 10">
    <name type="scientific">Clostridium aminobutyricum</name>
    <dbReference type="NCBI Taxonomy" id="33953"/>
    <lineage>
        <taxon>Bacteria</taxon>
        <taxon>Bacillati</taxon>
        <taxon>Bacillota</taxon>
        <taxon>Clostridia</taxon>
        <taxon>Eubacteriales</taxon>
        <taxon>Clostridiaceae</taxon>
        <taxon>Clostridium</taxon>
    </lineage>
</organism>
<sequence>MRIDPSKLLKQVKNMAVSSLSILLFFLLWQLASSTGLLNDSIIPQAIDVIKEIGRRLIDGVYLTHTLLTLKRAAIGFLYALIIGITAGFLLGGKFKTLAKLLMPLFKLLEKLNPFALFPVFMMLFGIGETCKEVLVFWVCVWPVLFYTILGVEGVDRLMIRSAKTMGAKGGRLFLKVILPATTPDIFTGIKLSAQWAFFMIISGEIMGSSAGLGWFIWTSQIKYQIISLYGATIYVAILGVIINKLFRKLESRFLPWKQKAFEIAD</sequence>
<comment type="subcellular location">
    <subcellularLocation>
        <location evidence="1 7">Cell membrane</location>
        <topology evidence="1 7">Multi-pass membrane protein</topology>
    </subcellularLocation>
</comment>
<keyword evidence="2 7" id="KW-0813">Transport</keyword>
<keyword evidence="4 7" id="KW-0812">Transmembrane</keyword>
<dbReference type="RefSeq" id="WP_206582166.1">
    <property type="nucleotide sequence ID" value="NZ_JAFJZZ010000002.1"/>
</dbReference>
<keyword evidence="10" id="KW-1185">Reference proteome</keyword>
<evidence type="ECO:0000256" key="7">
    <source>
        <dbReference type="RuleBase" id="RU363032"/>
    </source>
</evidence>
<dbReference type="GO" id="GO:0005886">
    <property type="term" value="C:plasma membrane"/>
    <property type="evidence" value="ECO:0007669"/>
    <property type="project" value="UniProtKB-SubCell"/>
</dbReference>
<dbReference type="PROSITE" id="PS50928">
    <property type="entry name" value="ABC_TM1"/>
    <property type="match status" value="1"/>
</dbReference>
<dbReference type="PANTHER" id="PTHR30151:SF0">
    <property type="entry name" value="ABC TRANSPORTER PERMEASE PROTEIN MJ0413-RELATED"/>
    <property type="match status" value="1"/>
</dbReference>
<dbReference type="Pfam" id="PF00528">
    <property type="entry name" value="BPD_transp_1"/>
    <property type="match status" value="1"/>
</dbReference>
<feature type="transmembrane region" description="Helical" evidence="7">
    <location>
        <begin position="73"/>
        <end position="91"/>
    </location>
</feature>
<feature type="transmembrane region" description="Helical" evidence="7">
    <location>
        <begin position="12"/>
        <end position="32"/>
    </location>
</feature>
<evidence type="ECO:0000256" key="4">
    <source>
        <dbReference type="ARBA" id="ARBA00022692"/>
    </source>
</evidence>
<feature type="transmembrane region" description="Helical" evidence="7">
    <location>
        <begin position="196"/>
        <end position="218"/>
    </location>
</feature>
<dbReference type="CDD" id="cd06261">
    <property type="entry name" value="TM_PBP2"/>
    <property type="match status" value="1"/>
</dbReference>
<proteinExistence type="inferred from homology"/>
<dbReference type="EMBL" id="JAFJZZ010000002">
    <property type="protein sequence ID" value="MBN7773346.1"/>
    <property type="molecule type" value="Genomic_DNA"/>
</dbReference>
<evidence type="ECO:0000256" key="2">
    <source>
        <dbReference type="ARBA" id="ARBA00022448"/>
    </source>
</evidence>
<evidence type="ECO:0000256" key="1">
    <source>
        <dbReference type="ARBA" id="ARBA00004651"/>
    </source>
</evidence>
<dbReference type="GO" id="GO:0055085">
    <property type="term" value="P:transmembrane transport"/>
    <property type="evidence" value="ECO:0007669"/>
    <property type="project" value="InterPro"/>
</dbReference>
<keyword evidence="6 7" id="KW-0472">Membrane</keyword>
<evidence type="ECO:0000256" key="6">
    <source>
        <dbReference type="ARBA" id="ARBA00023136"/>
    </source>
</evidence>
<evidence type="ECO:0000313" key="9">
    <source>
        <dbReference type="EMBL" id="MBN7773346.1"/>
    </source>
</evidence>
<evidence type="ECO:0000256" key="3">
    <source>
        <dbReference type="ARBA" id="ARBA00022475"/>
    </source>
</evidence>
<evidence type="ECO:0000313" key="10">
    <source>
        <dbReference type="Proteomes" id="UP000664545"/>
    </source>
</evidence>
<dbReference type="PANTHER" id="PTHR30151">
    <property type="entry name" value="ALKANE SULFONATE ABC TRANSPORTER-RELATED, MEMBRANE SUBUNIT"/>
    <property type="match status" value="1"/>
</dbReference>
<accession>A0A939D8Z3</accession>
<name>A0A939D8Z3_CLOAM</name>
<evidence type="ECO:0000259" key="8">
    <source>
        <dbReference type="PROSITE" id="PS50928"/>
    </source>
</evidence>
<dbReference type="Proteomes" id="UP000664545">
    <property type="component" value="Unassembled WGS sequence"/>
</dbReference>
<evidence type="ECO:0000256" key="5">
    <source>
        <dbReference type="ARBA" id="ARBA00022989"/>
    </source>
</evidence>
<reference evidence="9" key="1">
    <citation type="submission" date="2021-02" db="EMBL/GenBank/DDBJ databases">
        <title>Abyssanaerobacter marinus gen.nov., sp., nov, anaerobic bacterium isolated from the Onnuri vent field of Indian Ocean and suggestion of Mogibacteriaceae fam. nov., and proposal of reclassification of ambiguous this family's genus member.</title>
        <authorList>
            <person name="Kim Y.J."/>
            <person name="Yang J.-A."/>
        </authorList>
    </citation>
    <scope>NUCLEOTIDE SEQUENCE</scope>
    <source>
        <strain evidence="9">DSM 2634</strain>
    </source>
</reference>
<comment type="caution">
    <text evidence="9">The sequence shown here is derived from an EMBL/GenBank/DDBJ whole genome shotgun (WGS) entry which is preliminary data.</text>
</comment>
<gene>
    <name evidence="9" type="ORF">JYB65_08230</name>
</gene>
<feature type="domain" description="ABC transmembrane type-1" evidence="8">
    <location>
        <begin position="66"/>
        <end position="247"/>
    </location>
</feature>
<comment type="similarity">
    <text evidence="7">Belongs to the binding-protein-dependent transport system permease family.</text>
</comment>
<feature type="transmembrane region" description="Helical" evidence="7">
    <location>
        <begin position="134"/>
        <end position="152"/>
    </location>
</feature>
<dbReference type="InterPro" id="IPR035906">
    <property type="entry name" value="MetI-like_sf"/>
</dbReference>
<dbReference type="SUPFAM" id="SSF161098">
    <property type="entry name" value="MetI-like"/>
    <property type="match status" value="1"/>
</dbReference>